<comment type="caution">
    <text evidence="2">The sequence shown here is derived from an EMBL/GenBank/DDBJ whole genome shotgun (WGS) entry which is preliminary data.</text>
</comment>
<protein>
    <submittedName>
        <fullName evidence="2">Dihydrofolate reductase family protein</fullName>
    </submittedName>
</protein>
<reference evidence="2 3" key="1">
    <citation type="submission" date="2021-02" db="EMBL/GenBank/DDBJ databases">
        <title>Actinophytocola xerophila sp. nov., isolated from soil of cotton cropping field.</title>
        <authorList>
            <person name="Huang R."/>
            <person name="Chen X."/>
            <person name="Ge X."/>
            <person name="Liu W."/>
        </authorList>
    </citation>
    <scope>NUCLEOTIDE SEQUENCE [LARGE SCALE GENOMIC DNA]</scope>
    <source>
        <strain evidence="2 3">S1-96</strain>
    </source>
</reference>
<dbReference type="InterPro" id="IPR002734">
    <property type="entry name" value="RibDG_C"/>
</dbReference>
<sequence length="181" mass="20175">MEVFVSVDGWAGSAVSPGYFGYHGPELRQWIDEQLAEPQLLVLGRRTYEMFADPPEEVRDADWDRMTELDKVVFSHTLPAATWPNTRVCRDLVPEITRLKREGGVPMRTMGSLSIARQLCAAGLVDRLLLMTFPLLVGPDGREPFFAGAAAADLELVGHRALDGRVLLLEYRPTGRDIPRA</sequence>
<organism evidence="2 3">
    <name type="scientific">Actinophytocola gossypii</name>
    <dbReference type="NCBI Taxonomy" id="2812003"/>
    <lineage>
        <taxon>Bacteria</taxon>
        <taxon>Bacillati</taxon>
        <taxon>Actinomycetota</taxon>
        <taxon>Actinomycetes</taxon>
        <taxon>Pseudonocardiales</taxon>
        <taxon>Pseudonocardiaceae</taxon>
    </lineage>
</organism>
<dbReference type="RefSeq" id="WP_260189828.1">
    <property type="nucleotide sequence ID" value="NZ_JAFFZE010000006.1"/>
</dbReference>
<dbReference type="InterPro" id="IPR024072">
    <property type="entry name" value="DHFR-like_dom_sf"/>
</dbReference>
<name>A0ABT2J3P8_9PSEU</name>
<dbReference type="Pfam" id="PF01872">
    <property type="entry name" value="RibD_C"/>
    <property type="match status" value="1"/>
</dbReference>
<accession>A0ABT2J3P8</accession>
<feature type="domain" description="Bacterial bifunctional deaminase-reductase C-terminal" evidence="1">
    <location>
        <begin position="2"/>
        <end position="167"/>
    </location>
</feature>
<proteinExistence type="predicted"/>
<evidence type="ECO:0000259" key="1">
    <source>
        <dbReference type="Pfam" id="PF01872"/>
    </source>
</evidence>
<dbReference type="Gene3D" id="3.40.430.10">
    <property type="entry name" value="Dihydrofolate Reductase, subunit A"/>
    <property type="match status" value="1"/>
</dbReference>
<evidence type="ECO:0000313" key="2">
    <source>
        <dbReference type="EMBL" id="MCT2582480.1"/>
    </source>
</evidence>
<keyword evidence="3" id="KW-1185">Reference proteome</keyword>
<gene>
    <name evidence="2" type="ORF">JT362_05010</name>
</gene>
<dbReference type="SUPFAM" id="SSF53597">
    <property type="entry name" value="Dihydrofolate reductase-like"/>
    <property type="match status" value="1"/>
</dbReference>
<dbReference type="EMBL" id="JAFFZE010000006">
    <property type="protein sequence ID" value="MCT2582480.1"/>
    <property type="molecule type" value="Genomic_DNA"/>
</dbReference>
<dbReference type="Proteomes" id="UP001156441">
    <property type="component" value="Unassembled WGS sequence"/>
</dbReference>
<evidence type="ECO:0000313" key="3">
    <source>
        <dbReference type="Proteomes" id="UP001156441"/>
    </source>
</evidence>